<dbReference type="Gramene" id="GBG90205">
    <property type="protein sequence ID" value="GBG90205"/>
    <property type="gene ID" value="CBR_g50386"/>
</dbReference>
<accession>A0A388M6S5</accession>
<evidence type="ECO:0000313" key="3">
    <source>
        <dbReference type="Proteomes" id="UP000265515"/>
    </source>
</evidence>
<feature type="region of interest" description="Disordered" evidence="1">
    <location>
        <begin position="308"/>
        <end position="349"/>
    </location>
</feature>
<evidence type="ECO:0000313" key="2">
    <source>
        <dbReference type="EMBL" id="GBG90205.1"/>
    </source>
</evidence>
<gene>
    <name evidence="2" type="ORF">CBR_g50386</name>
</gene>
<feature type="compositionally biased region" description="Basic and acidic residues" evidence="1">
    <location>
        <begin position="497"/>
        <end position="522"/>
    </location>
</feature>
<dbReference type="EMBL" id="BFEA01000794">
    <property type="protein sequence ID" value="GBG90205.1"/>
    <property type="molecule type" value="Genomic_DNA"/>
</dbReference>
<evidence type="ECO:0000256" key="1">
    <source>
        <dbReference type="SAM" id="MobiDB-lite"/>
    </source>
</evidence>
<proteinExistence type="predicted"/>
<feature type="compositionally biased region" description="Basic and acidic residues" evidence="1">
    <location>
        <begin position="308"/>
        <end position="332"/>
    </location>
</feature>
<feature type="compositionally biased region" description="Low complexity" evidence="1">
    <location>
        <begin position="431"/>
        <end position="446"/>
    </location>
</feature>
<feature type="compositionally biased region" description="Gly residues" evidence="1">
    <location>
        <begin position="706"/>
        <end position="715"/>
    </location>
</feature>
<feature type="compositionally biased region" description="Gly residues" evidence="1">
    <location>
        <begin position="528"/>
        <end position="538"/>
    </location>
</feature>
<comment type="caution">
    <text evidence="2">The sequence shown here is derived from an EMBL/GenBank/DDBJ whole genome shotgun (WGS) entry which is preliminary data.</text>
</comment>
<name>A0A388M6S5_CHABU</name>
<feature type="region of interest" description="Disordered" evidence="1">
    <location>
        <begin position="658"/>
        <end position="723"/>
    </location>
</feature>
<reference evidence="2 3" key="1">
    <citation type="journal article" date="2018" name="Cell">
        <title>The Chara Genome: Secondary Complexity and Implications for Plant Terrestrialization.</title>
        <authorList>
            <person name="Nishiyama T."/>
            <person name="Sakayama H."/>
            <person name="Vries J.D."/>
            <person name="Buschmann H."/>
            <person name="Saint-Marcoux D."/>
            <person name="Ullrich K.K."/>
            <person name="Haas F.B."/>
            <person name="Vanderstraeten L."/>
            <person name="Becker D."/>
            <person name="Lang D."/>
            <person name="Vosolsobe S."/>
            <person name="Rombauts S."/>
            <person name="Wilhelmsson P.K.I."/>
            <person name="Janitza P."/>
            <person name="Kern R."/>
            <person name="Heyl A."/>
            <person name="Rumpler F."/>
            <person name="Villalobos L.I.A.C."/>
            <person name="Clay J.M."/>
            <person name="Skokan R."/>
            <person name="Toyoda A."/>
            <person name="Suzuki Y."/>
            <person name="Kagoshima H."/>
            <person name="Schijlen E."/>
            <person name="Tajeshwar N."/>
            <person name="Catarino B."/>
            <person name="Hetherington A.J."/>
            <person name="Saltykova A."/>
            <person name="Bonnot C."/>
            <person name="Breuninger H."/>
            <person name="Symeonidi A."/>
            <person name="Radhakrishnan G.V."/>
            <person name="Van Nieuwerburgh F."/>
            <person name="Deforce D."/>
            <person name="Chang C."/>
            <person name="Karol K.G."/>
            <person name="Hedrich R."/>
            <person name="Ulvskov P."/>
            <person name="Glockner G."/>
            <person name="Delwiche C.F."/>
            <person name="Petrasek J."/>
            <person name="Van de Peer Y."/>
            <person name="Friml J."/>
            <person name="Beilby M."/>
            <person name="Dolan L."/>
            <person name="Kohara Y."/>
            <person name="Sugano S."/>
            <person name="Fujiyama A."/>
            <person name="Delaux P.-M."/>
            <person name="Quint M."/>
            <person name="TheiBen G."/>
            <person name="Hagemann M."/>
            <person name="Harholt J."/>
            <person name="Dunand C."/>
            <person name="Zachgo S."/>
            <person name="Langdale J."/>
            <person name="Maumus F."/>
            <person name="Straeten D.V.D."/>
            <person name="Gould S.B."/>
            <person name="Rensing S.A."/>
        </authorList>
    </citation>
    <scope>NUCLEOTIDE SEQUENCE [LARGE SCALE GENOMIC DNA]</scope>
    <source>
        <strain evidence="2 3">S276</strain>
    </source>
</reference>
<feature type="compositionally biased region" description="Basic and acidic residues" evidence="1">
    <location>
        <begin position="658"/>
        <end position="678"/>
    </location>
</feature>
<keyword evidence="3" id="KW-1185">Reference proteome</keyword>
<protein>
    <submittedName>
        <fullName evidence="2">Uncharacterized protein</fullName>
    </submittedName>
</protein>
<organism evidence="2 3">
    <name type="scientific">Chara braunii</name>
    <name type="common">Braun's stonewort</name>
    <dbReference type="NCBI Taxonomy" id="69332"/>
    <lineage>
        <taxon>Eukaryota</taxon>
        <taxon>Viridiplantae</taxon>
        <taxon>Streptophyta</taxon>
        <taxon>Charophyceae</taxon>
        <taxon>Charales</taxon>
        <taxon>Characeae</taxon>
        <taxon>Chara</taxon>
    </lineage>
</organism>
<dbReference type="Proteomes" id="UP000265515">
    <property type="component" value="Unassembled WGS sequence"/>
</dbReference>
<feature type="compositionally biased region" description="Polar residues" evidence="1">
    <location>
        <begin position="449"/>
        <end position="460"/>
    </location>
</feature>
<dbReference type="SUPFAM" id="SSF53098">
    <property type="entry name" value="Ribonuclease H-like"/>
    <property type="match status" value="1"/>
</dbReference>
<feature type="compositionally biased region" description="Acidic residues" evidence="1">
    <location>
        <begin position="380"/>
        <end position="394"/>
    </location>
</feature>
<dbReference type="InterPro" id="IPR012337">
    <property type="entry name" value="RNaseH-like_sf"/>
</dbReference>
<sequence length="723" mass="79935">MEDSFDPKWQQDLDAYFLQWFYISDIPFHAARRPEYNTFRSHLATCPPRVHPSLPNHRLICGDGIVLQHKDVAEMLAMLERDVAATGATILTDGRKSITVHQIVNFLAVGSSGAYLLRTVQRDGAEQDTTRRRHMLEPAHCMAHLLNPRHRSIAYFEGAQRTNQERELAEEADIYRQLYQDLRTTLREFHNREGNCAYGGRDGDRDPESCRGEETSAVAKWWVQWGDGVPLLQSIVVRLMLTWTCASPGPAKRNWNVHPLVQVKRRKKLGFTKLTRLVEISTNLRLLRCHTRGVGYVLPWEDEDIVTHEKRPEPRDSRVRPADKVSDEQLDRKVRKGRKDSLTRQPASVERYFGSQATILLPHEKESVYDPEPNPLAQDEIEEESWSDLDDLDVESGRSSDDDVPLTRMRREMRESTSTRPRLSPRMRDSAAPGPAAVGRPGRADAQCQGPSIRQRQHASIDSDSDDDGRGYEGSNEFDEDMEFRRGADDATLGGDEGPRDIAAEGQEGQRRSVRLVEERARGARGSARGGGDGGLGGQIPLSPQRGRSEAAHRHSASAEDLATTTVSLTDFLGMSMGPPPTTVDAGQTSVPADETPISQVEMDVETDVDGRDREERQRALALAQSCPVTQDIRTSLDAARSLETGVAHVATTDLRETCGARERTHAVEDVREGEDPRPAQGDGGVCGPGLDPVRGEDDDAEGGGDRAIGGGDAPHGGSDAVG</sequence>
<feature type="region of interest" description="Disordered" evidence="1">
    <location>
        <begin position="380"/>
        <end position="616"/>
    </location>
</feature>
<dbReference type="AlphaFoldDB" id="A0A388M6S5"/>